<evidence type="ECO:0000313" key="10">
    <source>
        <dbReference type="Proteomes" id="UP000237752"/>
    </source>
</evidence>
<protein>
    <submittedName>
        <fullName evidence="9">Membrane protein DedA with SNARE-associated domain</fullName>
    </submittedName>
</protein>
<comment type="subcellular location">
    <subcellularLocation>
        <location evidence="1 7">Cell membrane</location>
        <topology evidence="1 7">Multi-pass membrane protein</topology>
    </subcellularLocation>
</comment>
<keyword evidence="5 7" id="KW-1133">Transmembrane helix</keyword>
<comment type="caution">
    <text evidence="9">The sequence shown here is derived from an EMBL/GenBank/DDBJ whole genome shotgun (WGS) entry which is preliminary data.</text>
</comment>
<name>A0A2T0ZXJ3_9ACTN</name>
<evidence type="ECO:0000256" key="6">
    <source>
        <dbReference type="ARBA" id="ARBA00023136"/>
    </source>
</evidence>
<evidence type="ECO:0000256" key="1">
    <source>
        <dbReference type="ARBA" id="ARBA00004651"/>
    </source>
</evidence>
<keyword evidence="6 7" id="KW-0472">Membrane</keyword>
<feature type="transmembrane region" description="Helical" evidence="7">
    <location>
        <begin position="139"/>
        <end position="165"/>
    </location>
</feature>
<evidence type="ECO:0000256" key="5">
    <source>
        <dbReference type="ARBA" id="ARBA00022989"/>
    </source>
</evidence>
<accession>A0A2T0ZXJ3</accession>
<keyword evidence="10" id="KW-1185">Reference proteome</keyword>
<feature type="transmembrane region" description="Helical" evidence="7">
    <location>
        <begin position="171"/>
        <end position="189"/>
    </location>
</feature>
<evidence type="ECO:0000259" key="8">
    <source>
        <dbReference type="Pfam" id="PF09335"/>
    </source>
</evidence>
<reference evidence="9 10" key="1">
    <citation type="submission" date="2018-03" db="EMBL/GenBank/DDBJ databases">
        <title>Genomic Encyclopedia of Archaeal and Bacterial Type Strains, Phase II (KMG-II): from individual species to whole genera.</title>
        <authorList>
            <person name="Goeker M."/>
        </authorList>
    </citation>
    <scope>NUCLEOTIDE SEQUENCE [LARGE SCALE GENOMIC DNA]</scope>
    <source>
        <strain evidence="9 10">DSM 100065</strain>
    </source>
</reference>
<sequence length="212" mass="22122">MSMTYAAAAAVDSGAIGYPALVGGVLLGSLIPLVPTGALCGAAAAVAMTTPRLSIVLVIVLAAVAAFAGDVIVYALARLGSDPIKRWVARGHHIDRLSRIEHQFDTHGWQIIVIGRLLPAGRIPALIGAAALEYPWRRLLPAVGVACLMWSGLYSALGVVSGGIFDSPWEAVALVIVLTLLVTGIMQLIEKRRAKRDKASKGTNEPGSVVKS</sequence>
<evidence type="ECO:0000256" key="2">
    <source>
        <dbReference type="ARBA" id="ARBA00010792"/>
    </source>
</evidence>
<feature type="transmembrane region" description="Helical" evidence="7">
    <location>
        <begin position="55"/>
        <end position="77"/>
    </location>
</feature>
<dbReference type="GO" id="GO:0005886">
    <property type="term" value="C:plasma membrane"/>
    <property type="evidence" value="ECO:0007669"/>
    <property type="project" value="UniProtKB-SubCell"/>
</dbReference>
<evidence type="ECO:0000313" key="9">
    <source>
        <dbReference type="EMBL" id="PRZ41079.1"/>
    </source>
</evidence>
<dbReference type="InterPro" id="IPR032816">
    <property type="entry name" value="VTT_dom"/>
</dbReference>
<dbReference type="InterPro" id="IPR032818">
    <property type="entry name" value="DedA-like"/>
</dbReference>
<evidence type="ECO:0000256" key="3">
    <source>
        <dbReference type="ARBA" id="ARBA00022475"/>
    </source>
</evidence>
<proteinExistence type="inferred from homology"/>
<dbReference type="Pfam" id="PF09335">
    <property type="entry name" value="VTT_dom"/>
    <property type="match status" value="1"/>
</dbReference>
<comment type="similarity">
    <text evidence="2 7">Belongs to the DedA family.</text>
</comment>
<dbReference type="PANTHER" id="PTHR30353">
    <property type="entry name" value="INNER MEMBRANE PROTEIN DEDA-RELATED"/>
    <property type="match status" value="1"/>
</dbReference>
<evidence type="ECO:0000256" key="4">
    <source>
        <dbReference type="ARBA" id="ARBA00022692"/>
    </source>
</evidence>
<dbReference type="Proteomes" id="UP000237752">
    <property type="component" value="Unassembled WGS sequence"/>
</dbReference>
<gene>
    <name evidence="9" type="ORF">CLV47_112112</name>
</gene>
<comment type="caution">
    <text evidence="7">Lacks conserved residue(s) required for the propagation of feature annotation.</text>
</comment>
<dbReference type="AlphaFoldDB" id="A0A2T0ZXJ3"/>
<dbReference type="EMBL" id="PVUE01000012">
    <property type="protein sequence ID" value="PRZ41079.1"/>
    <property type="molecule type" value="Genomic_DNA"/>
</dbReference>
<dbReference type="PANTHER" id="PTHR30353:SF0">
    <property type="entry name" value="TRANSMEMBRANE PROTEIN"/>
    <property type="match status" value="1"/>
</dbReference>
<keyword evidence="4 7" id="KW-0812">Transmembrane</keyword>
<keyword evidence="3 7" id="KW-1003">Cell membrane</keyword>
<feature type="domain" description="VTT" evidence="8">
    <location>
        <begin position="54"/>
        <end position="158"/>
    </location>
</feature>
<organism evidence="9 10">
    <name type="scientific">Antricoccus suffuscus</name>
    <dbReference type="NCBI Taxonomy" id="1629062"/>
    <lineage>
        <taxon>Bacteria</taxon>
        <taxon>Bacillati</taxon>
        <taxon>Actinomycetota</taxon>
        <taxon>Actinomycetes</taxon>
        <taxon>Geodermatophilales</taxon>
        <taxon>Antricoccaceae</taxon>
        <taxon>Antricoccus</taxon>
    </lineage>
</organism>
<evidence type="ECO:0000256" key="7">
    <source>
        <dbReference type="RuleBase" id="RU367016"/>
    </source>
</evidence>